<reference evidence="9 10" key="1">
    <citation type="submission" date="2015-12" db="EMBL/GenBank/DDBJ databases">
        <title>Dictyostelia acquired genes for synthesis and detection of signals that induce cell-type specialization by lateral gene transfer from prokaryotes.</title>
        <authorList>
            <person name="Gloeckner G."/>
            <person name="Schaap P."/>
        </authorList>
    </citation>
    <scope>NUCLEOTIDE SEQUENCE [LARGE SCALE GENOMIC DNA]</scope>
    <source>
        <strain evidence="9 10">TK</strain>
    </source>
</reference>
<dbReference type="Pfam" id="PF26254">
    <property type="entry name" value="Ig_TRAPPC9-Trs120_1st"/>
    <property type="match status" value="1"/>
</dbReference>
<dbReference type="Pfam" id="PF26282">
    <property type="entry name" value="Ig_TRAPPC9-Trs120_3rd"/>
    <property type="match status" value="1"/>
</dbReference>
<comment type="subcellular location">
    <subcellularLocation>
        <location evidence="1">Golgi apparatus</location>
    </subcellularLocation>
</comment>
<feature type="domain" description="Trs120/TRAPPC9 third Ig-like" evidence="7">
    <location>
        <begin position="940"/>
        <end position="1080"/>
    </location>
</feature>
<protein>
    <submittedName>
        <fullName evidence="9">Histidine kinase DhkG</fullName>
    </submittedName>
</protein>
<dbReference type="Pfam" id="PF26251">
    <property type="entry name" value="TPR_TRAPPC9-Trs120"/>
    <property type="match status" value="1"/>
</dbReference>
<feature type="domain" description="Trs120/TRAPPC9 first Ig-like" evidence="6">
    <location>
        <begin position="589"/>
        <end position="705"/>
    </location>
</feature>
<feature type="domain" description="Trs120/TRAPPC9 N-terminal" evidence="4">
    <location>
        <begin position="204"/>
        <end position="273"/>
    </location>
</feature>
<keyword evidence="10" id="KW-1185">Reference proteome</keyword>
<dbReference type="InterPro" id="IPR058564">
    <property type="entry name" value="TPR_TRAPPC9_Trs120"/>
</dbReference>
<dbReference type="AlphaFoldDB" id="A0A151ZIW3"/>
<dbReference type="Pfam" id="PF08626">
    <property type="entry name" value="TRAPPC9-Trs120"/>
    <property type="match status" value="2"/>
</dbReference>
<dbReference type="InterPro" id="IPR058565">
    <property type="entry name" value="Ig_TRAPPC9_Trs120_1st"/>
</dbReference>
<feature type="compositionally biased region" description="Low complexity" evidence="3">
    <location>
        <begin position="451"/>
        <end position="461"/>
    </location>
</feature>
<dbReference type="OrthoDB" id="17265at2759"/>
<gene>
    <name evidence="9" type="ORF">DLAC_04819</name>
</gene>
<evidence type="ECO:0000259" key="7">
    <source>
        <dbReference type="Pfam" id="PF26282"/>
    </source>
</evidence>
<name>A0A151ZIW3_TIELA</name>
<dbReference type="EMBL" id="LODT01000023">
    <property type="protein sequence ID" value="KYQ93932.1"/>
    <property type="molecule type" value="Genomic_DNA"/>
</dbReference>
<organism evidence="9 10">
    <name type="scientific">Tieghemostelium lacteum</name>
    <name type="common">Slime mold</name>
    <name type="synonym">Dictyostelium lacteum</name>
    <dbReference type="NCBI Taxonomy" id="361077"/>
    <lineage>
        <taxon>Eukaryota</taxon>
        <taxon>Amoebozoa</taxon>
        <taxon>Evosea</taxon>
        <taxon>Eumycetozoa</taxon>
        <taxon>Dictyostelia</taxon>
        <taxon>Dictyosteliales</taxon>
        <taxon>Raperosteliaceae</taxon>
        <taxon>Tieghemostelium</taxon>
    </lineage>
</organism>
<evidence type="ECO:0000313" key="9">
    <source>
        <dbReference type="EMBL" id="KYQ93932.1"/>
    </source>
</evidence>
<dbReference type="InParanoid" id="A0A151ZIW3"/>
<comment type="caution">
    <text evidence="9">The sequence shown here is derived from an EMBL/GenBank/DDBJ whole genome shotgun (WGS) entry which is preliminary data.</text>
</comment>
<feature type="domain" description="Trs120/TRAPPC9 fourth Ig-like" evidence="8">
    <location>
        <begin position="1094"/>
        <end position="1205"/>
    </location>
</feature>
<dbReference type="GO" id="GO:0005802">
    <property type="term" value="C:trans-Golgi network"/>
    <property type="evidence" value="ECO:0007669"/>
    <property type="project" value="TreeGrafter"/>
</dbReference>
<evidence type="ECO:0000259" key="6">
    <source>
        <dbReference type="Pfam" id="PF26254"/>
    </source>
</evidence>
<evidence type="ECO:0000256" key="3">
    <source>
        <dbReference type="SAM" id="MobiDB-lite"/>
    </source>
</evidence>
<dbReference type="Pfam" id="PF26280">
    <property type="entry name" value="Ig_TRAPPC9-Trs120_2nd"/>
    <property type="match status" value="1"/>
</dbReference>
<dbReference type="GO" id="GO:0016301">
    <property type="term" value="F:kinase activity"/>
    <property type="evidence" value="ECO:0007669"/>
    <property type="project" value="UniProtKB-KW"/>
</dbReference>
<feature type="region of interest" description="Disordered" evidence="3">
    <location>
        <begin position="451"/>
        <end position="473"/>
    </location>
</feature>
<accession>A0A151ZIW3</accession>
<sequence length="1206" mass="138489">MEINLTFTENRAIRVLILPIGDISIEKYREYSNLIKTINLIELSSITRSPNEVSPLEKISWIDGNMLLNFVDHNQYQKSEFEDIQQFKKIYGVIGVVDCKKSKDLLETKRLFQEAVSRYPSSVSSLCCAFDPSDDQPDLNLGENLIMIPNNNDKKSHLIFYLSTLLIDFSRQILKHLEKLIQEPDSNTPTPITTILDQVKSWDEIAKVKKRKLGRLAKLKGDYCLLAGSPLDAIKFYDLSIEATKSNNDYEWLASSYEGYITAVILKRNQEFNSQSTKTLSPTSITANSGNYLPDSQIQVDDQQIRDMANEAILSYNKRKSIQLEIELSLKFACYHVSMDRKIEASDLLVNTYEISLDLPLNERINLTCSIALVYYCMSFKRKFAFYIREAVFLYNKKQENWDKIRHLLMISSSYYQLNDLFSQSPGRFLDSESNKAISFTLGQMKMSKSKQANSKSQQQQHGATKHHTGRAMPQLSIHKKKEGWSVIQRYLLFNLISVSTNLMDSLSVCKYTLYLLRSQYKQISQQKQQEVQFDLQTHSKQLSVSLNTNVHMNSLGLPFLIRVQPLALPTHLEPLPKLNRQPDHYQQQQNTQQLQQQQQQQQGFNQPYIYSPYDNDKKLSKVGGHNQIIWVEDECNVLVTLSNPFSFDIFIQSITLSTCGVPFESYPFSIRIHSLTNRMDIVLTGRPLKPGPLIIKGVFIRSYGLLSEHPINAQGYAISLQEYHELAKKDVYKVDSYDSIGLPTSPPSPTTTNPYHSLVSNNQQAEAIVNKINVIPRMPLLSVNVPTFGNKLNLFAGQICEIEWIFENIGQDPIDYIQLQLVEIDKNLRKQVLAHNILYTLQNDDDFDDFTSFHWDNNVIRSHLPLLPGESFSLAIKILSKPYLIGNQFQIEYSRSQDEYQRKVLVPLQLNISHGPQISNFDIFYSSSSTIDSLNSFLISKNVLSLINNNNNNNNNNLSDHCLLMFDIRNQSSTHTFTIYHEGQNQKFTLSPNSIINVMIPVKREAFPDQLPPLRLPKGQYIKPKKKPTEHEEYLNRLVQFYKDNLIRNIKLKWQSSDNTSGQIYINNINLTPKLVYKLKSDPIALEFQELKLSKQVQVGKFESINIKLTNISTTKITGLILHVQPYQDKLQLQSRSSLQDLTNKIGFIGSLTVPIQDLEAGSTLNHNLQVVFFEKDIYKFLVTCELFKTKQVIPSPHHLTINVS</sequence>
<dbReference type="FunCoup" id="A0A151ZIW3">
    <property type="interactions" value="206"/>
</dbReference>
<evidence type="ECO:0000313" key="10">
    <source>
        <dbReference type="Proteomes" id="UP000076078"/>
    </source>
</evidence>
<dbReference type="InterPro" id="IPR013935">
    <property type="entry name" value="Trs120_TRAPPC9"/>
</dbReference>
<evidence type="ECO:0000259" key="4">
    <source>
        <dbReference type="Pfam" id="PF08626"/>
    </source>
</evidence>
<feature type="domain" description="Trs120/TRAPPC9 TPR region" evidence="5">
    <location>
        <begin position="345"/>
        <end position="531"/>
    </location>
</feature>
<dbReference type="OMA" id="PFANQPW"/>
<evidence type="ECO:0000259" key="5">
    <source>
        <dbReference type="Pfam" id="PF26251"/>
    </source>
</evidence>
<feature type="domain" description="Trs120/TRAPPC9 N-terminal" evidence="4">
    <location>
        <begin position="6"/>
        <end position="183"/>
    </location>
</feature>
<dbReference type="PANTHER" id="PTHR21512">
    <property type="entry name" value="TRAFFICKING PROTEIN PARTICLE COMPLEX SUBUNIT 9"/>
    <property type="match status" value="1"/>
</dbReference>
<keyword evidence="9" id="KW-0418">Kinase</keyword>
<keyword evidence="9" id="KW-0808">Transferase</keyword>
<dbReference type="PANTHER" id="PTHR21512:SF5">
    <property type="entry name" value="TRAFFICKING PROTEIN PARTICLE COMPLEX SUBUNIT 9"/>
    <property type="match status" value="1"/>
</dbReference>
<evidence type="ECO:0000256" key="1">
    <source>
        <dbReference type="ARBA" id="ARBA00004555"/>
    </source>
</evidence>
<dbReference type="InterPro" id="IPR058567">
    <property type="entry name" value="Ig_TRAPPC9_Trs120_3rd"/>
</dbReference>
<dbReference type="Pfam" id="PF26283">
    <property type="entry name" value="Ig_TRAPPC9-Trs120_4th"/>
    <property type="match status" value="1"/>
</dbReference>
<dbReference type="InterPro" id="IPR058563">
    <property type="entry name" value="Trs120_TRAPPC9_N"/>
</dbReference>
<dbReference type="STRING" id="361077.A0A151ZIW3"/>
<keyword evidence="2" id="KW-0333">Golgi apparatus</keyword>
<proteinExistence type="predicted"/>
<evidence type="ECO:0000256" key="2">
    <source>
        <dbReference type="ARBA" id="ARBA00023034"/>
    </source>
</evidence>
<feature type="compositionally biased region" description="Low complexity" evidence="3">
    <location>
        <begin position="587"/>
        <end position="599"/>
    </location>
</feature>
<feature type="region of interest" description="Disordered" evidence="3">
    <location>
        <begin position="578"/>
        <end position="599"/>
    </location>
</feature>
<evidence type="ECO:0000259" key="8">
    <source>
        <dbReference type="Pfam" id="PF26283"/>
    </source>
</evidence>
<dbReference type="Proteomes" id="UP000076078">
    <property type="component" value="Unassembled WGS sequence"/>
</dbReference>
<dbReference type="InterPro" id="IPR058568">
    <property type="entry name" value="Ig_TRAPPC9_Trs120_4th"/>
</dbReference>